<organism evidence="2 3">
    <name type="scientific">Streptomyces finlayi</name>
    <dbReference type="NCBI Taxonomy" id="67296"/>
    <lineage>
        <taxon>Bacteria</taxon>
        <taxon>Bacillati</taxon>
        <taxon>Actinomycetota</taxon>
        <taxon>Actinomycetes</taxon>
        <taxon>Kitasatosporales</taxon>
        <taxon>Streptomycetaceae</taxon>
        <taxon>Streptomyces</taxon>
    </lineage>
</organism>
<dbReference type="EMBL" id="BMVC01000006">
    <property type="protein sequence ID" value="GHC95104.1"/>
    <property type="molecule type" value="Genomic_DNA"/>
</dbReference>
<feature type="compositionally biased region" description="Low complexity" evidence="1">
    <location>
        <begin position="1"/>
        <end position="10"/>
    </location>
</feature>
<name>A0A919CAC7_9ACTN</name>
<proteinExistence type="predicted"/>
<accession>A0A919CAC7</accession>
<sequence length="262" mass="27216">MAGQQEAPGAEAEDGHDPGDVQDDADARPVQRGERRRVAVPALEEQGEGEQRQDGHGGDPDHEVEGVGGGGPAGEDVGDAPADGRRDDEGEGEDGAAGPFVVGGDADSGEGDAHAEDLRTGEALAERGQRDQSREDGLHLEDQRGQPGGHPLVHPDEQQPELADPQGQSDPDDPLPRHLRASDEEDGGQGGGQEAEGGEEERREVREADLDDDEVDPPDGGDDDGEGDVGGAQGGHRGVRGHDTERRPVGPLSTSADFFMVG</sequence>
<comment type="caution">
    <text evidence="2">The sequence shown here is derived from an EMBL/GenBank/DDBJ whole genome shotgun (WGS) entry which is preliminary data.</text>
</comment>
<protein>
    <submittedName>
        <fullName evidence="2">Uncharacterized protein</fullName>
    </submittedName>
</protein>
<reference evidence="2" key="2">
    <citation type="submission" date="2020-09" db="EMBL/GenBank/DDBJ databases">
        <authorList>
            <person name="Sun Q."/>
            <person name="Ohkuma M."/>
        </authorList>
    </citation>
    <scope>NUCLEOTIDE SEQUENCE</scope>
    <source>
        <strain evidence="2">JCM 4637</strain>
    </source>
</reference>
<evidence type="ECO:0000313" key="2">
    <source>
        <dbReference type="EMBL" id="GHC95104.1"/>
    </source>
</evidence>
<feature type="compositionally biased region" description="Basic and acidic residues" evidence="1">
    <location>
        <begin position="111"/>
        <end position="144"/>
    </location>
</feature>
<feature type="compositionally biased region" description="Basic and acidic residues" evidence="1">
    <location>
        <begin position="49"/>
        <end position="65"/>
    </location>
</feature>
<dbReference type="AlphaFoldDB" id="A0A919CAC7"/>
<dbReference type="Proteomes" id="UP000638353">
    <property type="component" value="Unassembled WGS sequence"/>
</dbReference>
<evidence type="ECO:0000313" key="3">
    <source>
        <dbReference type="Proteomes" id="UP000638353"/>
    </source>
</evidence>
<feature type="compositionally biased region" description="Acidic residues" evidence="1">
    <location>
        <begin position="209"/>
        <end position="227"/>
    </location>
</feature>
<feature type="region of interest" description="Disordered" evidence="1">
    <location>
        <begin position="1"/>
        <end position="262"/>
    </location>
</feature>
<feature type="compositionally biased region" description="Basic and acidic residues" evidence="1">
    <location>
        <begin position="13"/>
        <end position="37"/>
    </location>
</feature>
<reference evidence="2" key="1">
    <citation type="journal article" date="2014" name="Int. J. Syst. Evol. Microbiol.">
        <title>Complete genome sequence of Corynebacterium casei LMG S-19264T (=DSM 44701T), isolated from a smear-ripened cheese.</title>
        <authorList>
            <consortium name="US DOE Joint Genome Institute (JGI-PGF)"/>
            <person name="Walter F."/>
            <person name="Albersmeier A."/>
            <person name="Kalinowski J."/>
            <person name="Ruckert C."/>
        </authorList>
    </citation>
    <scope>NUCLEOTIDE SEQUENCE</scope>
    <source>
        <strain evidence="2">JCM 4637</strain>
    </source>
</reference>
<evidence type="ECO:0000256" key="1">
    <source>
        <dbReference type="SAM" id="MobiDB-lite"/>
    </source>
</evidence>
<gene>
    <name evidence="2" type="ORF">GCM10010334_33960</name>
</gene>